<dbReference type="EMBL" id="JACRSY010000037">
    <property type="protein sequence ID" value="MBC8581124.1"/>
    <property type="molecule type" value="Genomic_DNA"/>
</dbReference>
<sequence>MHTVRALELVKTFLEEQVSPNIKLQKASDEDVLHYELVHPNVFIGWVPPQGYLPENLDSNIPCLIVGLDTGVDTPKESEFDIKISFAVYSPGEHKPDSTYTPNFKGYIDLLNLMDLTKAKLCQQIILGNKLKISDEIKWGMYQDQPYPYWYGYMTFSLQGSAYPRVEVQKLLNE</sequence>
<accession>A0A926IFK0</accession>
<comment type="caution">
    <text evidence="1">The sequence shown here is derived from an EMBL/GenBank/DDBJ whole genome shotgun (WGS) entry which is preliminary data.</text>
</comment>
<name>A0A926IFK0_9FIRM</name>
<organism evidence="1 2">
    <name type="scientific">Zhenhengia yiwuensis</name>
    <dbReference type="NCBI Taxonomy" id="2763666"/>
    <lineage>
        <taxon>Bacteria</taxon>
        <taxon>Bacillati</taxon>
        <taxon>Bacillota</taxon>
        <taxon>Clostridia</taxon>
        <taxon>Lachnospirales</taxon>
        <taxon>Lachnospiraceae</taxon>
        <taxon>Zhenhengia</taxon>
    </lineage>
</organism>
<dbReference type="RefSeq" id="WP_249333894.1">
    <property type="nucleotide sequence ID" value="NZ_JACRSY010000037.1"/>
</dbReference>
<dbReference type="AlphaFoldDB" id="A0A926IFK0"/>
<evidence type="ECO:0000313" key="1">
    <source>
        <dbReference type="EMBL" id="MBC8581124.1"/>
    </source>
</evidence>
<reference evidence="1" key="1">
    <citation type="submission" date="2020-08" db="EMBL/GenBank/DDBJ databases">
        <title>Genome public.</title>
        <authorList>
            <person name="Liu C."/>
            <person name="Sun Q."/>
        </authorList>
    </citation>
    <scope>NUCLEOTIDE SEQUENCE</scope>
    <source>
        <strain evidence="1">NSJ-12</strain>
    </source>
</reference>
<dbReference type="Proteomes" id="UP000655830">
    <property type="component" value="Unassembled WGS sequence"/>
</dbReference>
<evidence type="ECO:0000313" key="2">
    <source>
        <dbReference type="Proteomes" id="UP000655830"/>
    </source>
</evidence>
<gene>
    <name evidence="1" type="ORF">H8718_16525</name>
</gene>
<keyword evidence="2" id="KW-1185">Reference proteome</keyword>
<protein>
    <submittedName>
        <fullName evidence="1">Uncharacterized protein</fullName>
    </submittedName>
</protein>
<proteinExistence type="predicted"/>